<sequence length="128" mass="13961">MTPLLLLAAVVGGTIIQQVLAYRQSQEFNRATRALRKDGAVSVGRGGRRYRGGRAFVAIAVDDRGFVRNAVSLQGWTTFARSRPLPALFGVKVSQLRGDRDLTGVSPQQREAARQAADFLKNRRPAPA</sequence>
<reference evidence="2 3" key="1">
    <citation type="submission" date="2019-01" db="EMBL/GenBank/DDBJ databases">
        <title>Nocardioides guangzhouensis sp. nov., an actinobacterium isolated from soil.</title>
        <authorList>
            <person name="Fu Y."/>
            <person name="Cai Y."/>
            <person name="Lin Z."/>
            <person name="Chen P."/>
        </authorList>
    </citation>
    <scope>NUCLEOTIDE SEQUENCE [LARGE SCALE GENOMIC DNA]</scope>
    <source>
        <strain evidence="2 3">NBRC 105384</strain>
    </source>
</reference>
<dbReference type="EMBL" id="SDPU01000018">
    <property type="protein sequence ID" value="RYU13395.1"/>
    <property type="molecule type" value="Genomic_DNA"/>
</dbReference>
<dbReference type="RefSeq" id="WP_129986339.1">
    <property type="nucleotide sequence ID" value="NZ_SDPU01000018.1"/>
</dbReference>
<organism evidence="2 3">
    <name type="scientific">Nocardioides iriomotensis</name>
    <dbReference type="NCBI Taxonomy" id="715784"/>
    <lineage>
        <taxon>Bacteria</taxon>
        <taxon>Bacillati</taxon>
        <taxon>Actinomycetota</taxon>
        <taxon>Actinomycetes</taxon>
        <taxon>Propionibacteriales</taxon>
        <taxon>Nocardioidaceae</taxon>
        <taxon>Nocardioides</taxon>
    </lineage>
</organism>
<dbReference type="AlphaFoldDB" id="A0A4Q5J703"/>
<dbReference type="Proteomes" id="UP000291189">
    <property type="component" value="Unassembled WGS sequence"/>
</dbReference>
<evidence type="ECO:0000313" key="3">
    <source>
        <dbReference type="Proteomes" id="UP000291189"/>
    </source>
</evidence>
<gene>
    <name evidence="2" type="ORF">ETU37_06035</name>
</gene>
<evidence type="ECO:0000256" key="1">
    <source>
        <dbReference type="SAM" id="MobiDB-lite"/>
    </source>
</evidence>
<dbReference type="OrthoDB" id="3779005at2"/>
<protein>
    <submittedName>
        <fullName evidence="2">Transcriptional regulator GutM</fullName>
    </submittedName>
</protein>
<proteinExistence type="predicted"/>
<accession>A0A4Q5J703</accession>
<evidence type="ECO:0000313" key="2">
    <source>
        <dbReference type="EMBL" id="RYU13395.1"/>
    </source>
</evidence>
<dbReference type="InterPro" id="IPR009693">
    <property type="entry name" value="Glucitol_operon_activator"/>
</dbReference>
<feature type="region of interest" description="Disordered" evidence="1">
    <location>
        <begin position="100"/>
        <end position="128"/>
    </location>
</feature>
<name>A0A4Q5J703_9ACTN</name>
<keyword evidence="3" id="KW-1185">Reference proteome</keyword>
<dbReference type="Pfam" id="PF06923">
    <property type="entry name" value="GutM"/>
    <property type="match status" value="1"/>
</dbReference>
<comment type="caution">
    <text evidence="2">The sequence shown here is derived from an EMBL/GenBank/DDBJ whole genome shotgun (WGS) entry which is preliminary data.</text>
</comment>